<evidence type="ECO:0000313" key="11">
    <source>
        <dbReference type="Proteomes" id="UP000604001"/>
    </source>
</evidence>
<dbReference type="PROSITE" id="PS00075">
    <property type="entry name" value="DHFR_1"/>
    <property type="match status" value="1"/>
</dbReference>
<gene>
    <name evidence="10" type="ORF">H7344_06680</name>
</gene>
<evidence type="ECO:0000256" key="5">
    <source>
        <dbReference type="ARBA" id="ARBA00022857"/>
    </source>
</evidence>
<evidence type="ECO:0000259" key="9">
    <source>
        <dbReference type="PROSITE" id="PS51330"/>
    </source>
</evidence>
<dbReference type="PANTHER" id="PTHR48069:SF3">
    <property type="entry name" value="DIHYDROFOLATE REDUCTASE"/>
    <property type="match status" value="1"/>
</dbReference>
<dbReference type="SUPFAM" id="SSF53597">
    <property type="entry name" value="Dihydrofolate reductase-like"/>
    <property type="match status" value="1"/>
</dbReference>
<keyword evidence="5 7" id="KW-0521">NADP</keyword>
<reference evidence="10 11" key="1">
    <citation type="submission" date="2020-08" db="EMBL/GenBank/DDBJ databases">
        <title>novel species in genus Nocardioides.</title>
        <authorList>
            <person name="Zhang G."/>
        </authorList>
    </citation>
    <scope>NUCLEOTIDE SEQUENCE [LARGE SCALE GENOMIC DNA]</scope>
    <source>
        <strain evidence="10 11">SC8A-24</strain>
    </source>
</reference>
<dbReference type="PIRSF" id="PIRSF000194">
    <property type="entry name" value="DHFR"/>
    <property type="match status" value="1"/>
</dbReference>
<accession>A0ABR6U6C2</accession>
<protein>
    <recommendedName>
        <fullName evidence="3 7">Dihydrofolate reductase</fullName>
        <ecNumber evidence="3 7">1.5.1.3</ecNumber>
    </recommendedName>
</protein>
<dbReference type="PRINTS" id="PR00070">
    <property type="entry name" value="DHFR"/>
</dbReference>
<evidence type="ECO:0000256" key="8">
    <source>
        <dbReference type="RuleBase" id="RU004474"/>
    </source>
</evidence>
<keyword evidence="6 7" id="KW-0560">Oxidoreductase</keyword>
<keyword evidence="4 7" id="KW-0554">One-carbon metabolism</keyword>
<evidence type="ECO:0000256" key="3">
    <source>
        <dbReference type="ARBA" id="ARBA00012856"/>
    </source>
</evidence>
<feature type="domain" description="DHFR" evidence="9">
    <location>
        <begin position="7"/>
        <end position="163"/>
    </location>
</feature>
<dbReference type="Pfam" id="PF00186">
    <property type="entry name" value="DHFR_1"/>
    <property type="match status" value="1"/>
</dbReference>
<evidence type="ECO:0000313" key="10">
    <source>
        <dbReference type="EMBL" id="MBC2959976.1"/>
    </source>
</evidence>
<evidence type="ECO:0000256" key="1">
    <source>
        <dbReference type="ARBA" id="ARBA00004903"/>
    </source>
</evidence>
<comment type="catalytic activity">
    <reaction evidence="7">
        <text>(6S)-5,6,7,8-tetrahydrofolate + NADP(+) = 7,8-dihydrofolate + NADPH + H(+)</text>
        <dbReference type="Rhea" id="RHEA:15009"/>
        <dbReference type="ChEBI" id="CHEBI:15378"/>
        <dbReference type="ChEBI" id="CHEBI:57451"/>
        <dbReference type="ChEBI" id="CHEBI:57453"/>
        <dbReference type="ChEBI" id="CHEBI:57783"/>
        <dbReference type="ChEBI" id="CHEBI:58349"/>
        <dbReference type="EC" id="1.5.1.3"/>
    </reaction>
</comment>
<keyword evidence="11" id="KW-1185">Reference proteome</keyword>
<evidence type="ECO:0000256" key="4">
    <source>
        <dbReference type="ARBA" id="ARBA00022563"/>
    </source>
</evidence>
<name>A0ABR6U6C2_9ACTN</name>
<dbReference type="PANTHER" id="PTHR48069">
    <property type="entry name" value="DIHYDROFOLATE REDUCTASE"/>
    <property type="match status" value="1"/>
</dbReference>
<evidence type="ECO:0000256" key="7">
    <source>
        <dbReference type="PIRNR" id="PIRNR000194"/>
    </source>
</evidence>
<proteinExistence type="inferred from homology"/>
<dbReference type="Gene3D" id="3.40.430.10">
    <property type="entry name" value="Dihydrofolate Reductase, subunit A"/>
    <property type="match status" value="1"/>
</dbReference>
<dbReference type="EC" id="1.5.1.3" evidence="3 7"/>
<dbReference type="InterPro" id="IPR024072">
    <property type="entry name" value="DHFR-like_dom_sf"/>
</dbReference>
<comment type="caution">
    <text evidence="10">The sequence shown here is derived from an EMBL/GenBank/DDBJ whole genome shotgun (WGS) entry which is preliminary data.</text>
</comment>
<dbReference type="InterPro" id="IPR017925">
    <property type="entry name" value="DHFR_CS"/>
</dbReference>
<dbReference type="CDD" id="cd00209">
    <property type="entry name" value="DHFR"/>
    <property type="match status" value="1"/>
</dbReference>
<dbReference type="InterPro" id="IPR001796">
    <property type="entry name" value="DHFR_dom"/>
</dbReference>
<dbReference type="Proteomes" id="UP000604001">
    <property type="component" value="Unassembled WGS sequence"/>
</dbReference>
<evidence type="ECO:0000256" key="6">
    <source>
        <dbReference type="ARBA" id="ARBA00023002"/>
    </source>
</evidence>
<comment type="pathway">
    <text evidence="1 7">Cofactor biosynthesis; tetrahydrofolate biosynthesis; 5,6,7,8-tetrahydrofolate from 7,8-dihydrofolate: step 1/1.</text>
</comment>
<dbReference type="EMBL" id="JACMYC010000003">
    <property type="protein sequence ID" value="MBC2959976.1"/>
    <property type="molecule type" value="Genomic_DNA"/>
</dbReference>
<evidence type="ECO:0000256" key="2">
    <source>
        <dbReference type="ARBA" id="ARBA00009539"/>
    </source>
</evidence>
<dbReference type="RefSeq" id="WP_186345234.1">
    <property type="nucleotide sequence ID" value="NZ_BMMR01000003.1"/>
</dbReference>
<comment type="similarity">
    <text evidence="2 7 8">Belongs to the dihydrofolate reductase family.</text>
</comment>
<sequence length="163" mass="17878">MTPGGRRVVLVAAVADNGVIGAGGDIPWRIPEDFAHFKRTTLGHTLLMGRATYDSIGRPLPGRTTVVLTRDREWSVDGVLVAHDLDEAFALADGLDGDLMVAGGAQVYRDALPHADEQVLTEVRRSPDGDTFYPAFDRAAWEETSREVHDGFDIVRLRRADRP</sequence>
<comment type="function">
    <text evidence="7">Key enzyme in folate metabolism. Catalyzes an essential reaction for de novo glycine and purine synthesis, and for DNA precursor synthesis.</text>
</comment>
<dbReference type="InterPro" id="IPR012259">
    <property type="entry name" value="DHFR"/>
</dbReference>
<dbReference type="PROSITE" id="PS51330">
    <property type="entry name" value="DHFR_2"/>
    <property type="match status" value="1"/>
</dbReference>
<organism evidence="10 11">
    <name type="scientific">Nocardioides deserti</name>
    <dbReference type="NCBI Taxonomy" id="1588644"/>
    <lineage>
        <taxon>Bacteria</taxon>
        <taxon>Bacillati</taxon>
        <taxon>Actinomycetota</taxon>
        <taxon>Actinomycetes</taxon>
        <taxon>Propionibacteriales</taxon>
        <taxon>Nocardioidaceae</taxon>
        <taxon>Nocardioides</taxon>
    </lineage>
</organism>